<dbReference type="EMBL" id="CDMZ01000622">
    <property type="protein sequence ID" value="CEM18145.1"/>
    <property type="molecule type" value="Genomic_DNA"/>
</dbReference>
<protein>
    <submittedName>
        <fullName evidence="3">Uncharacterized protein</fullName>
    </submittedName>
</protein>
<feature type="compositionally biased region" description="Basic and acidic residues" evidence="1">
    <location>
        <begin position="270"/>
        <end position="284"/>
    </location>
</feature>
<feature type="compositionally biased region" description="Basic and acidic residues" evidence="1">
    <location>
        <begin position="229"/>
        <end position="241"/>
    </location>
</feature>
<evidence type="ECO:0000256" key="1">
    <source>
        <dbReference type="SAM" id="MobiDB-lite"/>
    </source>
</evidence>
<sequence length="367" mass="39310">MHRRLQVLLLLSASVGSLCEPSPSNSTYKSHFATTVEKDAKEFGTAVGSEFKKLANGTSHFFESLFKGTEKKEAGGSKRLLSDLAGKTAAASVVKPPSEDEEGASVGFREASRYVGDFSSRLLSEQESGDGNGEGTQAAEAGKAAGEAAKKEGEAMAGKFQNFVNGTDWQKFANSEEWKKFANGTDWHKFASGAADEWNKFADAAGGFFQGLFSPNSQNQKTESGSSDANRRLRDERERYGGDVGGPVPDYPGDAYYAGPFPGGPFPGESPRRLREHDERERYGGDVGGPVPDYPGDAYYAGPFPGGPFPGESPRRLREHDERERYGGDVGGPVPDYPGDAYYAGSFPGGPFPGESPRRLRGSASHV</sequence>
<feature type="compositionally biased region" description="Low complexity" evidence="1">
    <location>
        <begin position="138"/>
        <end position="147"/>
    </location>
</feature>
<feature type="compositionally biased region" description="Low complexity" evidence="1">
    <location>
        <begin position="332"/>
        <end position="346"/>
    </location>
</feature>
<keyword evidence="2" id="KW-0732">Signal</keyword>
<feature type="region of interest" description="Disordered" evidence="1">
    <location>
        <begin position="124"/>
        <end position="152"/>
    </location>
</feature>
<reference evidence="3" key="1">
    <citation type="submission" date="2014-11" db="EMBL/GenBank/DDBJ databases">
        <authorList>
            <person name="Otto D Thomas"/>
            <person name="Naeem Raeece"/>
        </authorList>
    </citation>
    <scope>NUCLEOTIDE SEQUENCE</scope>
</reference>
<dbReference type="AlphaFoldDB" id="A0A0G4FTF7"/>
<feature type="compositionally biased region" description="Low complexity" evidence="1">
    <location>
        <begin position="246"/>
        <end position="260"/>
    </location>
</feature>
<feature type="chain" id="PRO_5005189245" evidence="2">
    <location>
        <begin position="20"/>
        <end position="367"/>
    </location>
</feature>
<feature type="signal peptide" evidence="2">
    <location>
        <begin position="1"/>
        <end position="19"/>
    </location>
</feature>
<gene>
    <name evidence="3" type="ORF">Cvel_18686</name>
</gene>
<dbReference type="PhylomeDB" id="A0A0G4FTF7"/>
<name>A0A0G4FTF7_9ALVE</name>
<feature type="compositionally biased region" description="Low complexity" evidence="1">
    <location>
        <begin position="289"/>
        <end position="303"/>
    </location>
</feature>
<proteinExistence type="predicted"/>
<dbReference type="VEuPathDB" id="CryptoDB:Cvel_18686"/>
<evidence type="ECO:0000256" key="2">
    <source>
        <dbReference type="SAM" id="SignalP"/>
    </source>
</evidence>
<feature type="compositionally biased region" description="Polar residues" evidence="1">
    <location>
        <begin position="213"/>
        <end position="228"/>
    </location>
</feature>
<accession>A0A0G4FTF7</accession>
<organism evidence="3">
    <name type="scientific">Chromera velia CCMP2878</name>
    <dbReference type="NCBI Taxonomy" id="1169474"/>
    <lineage>
        <taxon>Eukaryota</taxon>
        <taxon>Sar</taxon>
        <taxon>Alveolata</taxon>
        <taxon>Colpodellida</taxon>
        <taxon>Chromeraceae</taxon>
        <taxon>Chromera</taxon>
    </lineage>
</organism>
<feature type="region of interest" description="Disordered" evidence="1">
    <location>
        <begin position="212"/>
        <end position="367"/>
    </location>
</feature>
<evidence type="ECO:0000313" key="3">
    <source>
        <dbReference type="EMBL" id="CEM18145.1"/>
    </source>
</evidence>
<feature type="compositionally biased region" description="Basic and acidic residues" evidence="1">
    <location>
        <begin position="313"/>
        <end position="327"/>
    </location>
</feature>